<dbReference type="GO" id="GO:0017116">
    <property type="term" value="F:single-stranded DNA helicase activity"/>
    <property type="evidence" value="ECO:0007669"/>
    <property type="project" value="TreeGrafter"/>
</dbReference>
<dbReference type="EMBL" id="CP021255">
    <property type="protein sequence ID" value="AVD72190.1"/>
    <property type="molecule type" value="Genomic_DNA"/>
</dbReference>
<dbReference type="InterPro" id="IPR027785">
    <property type="entry name" value="UvrD-like_helicase_C"/>
</dbReference>
<evidence type="ECO:0000256" key="3">
    <source>
        <dbReference type="ARBA" id="ARBA00022763"/>
    </source>
</evidence>
<dbReference type="NCBIfam" id="TIGR01447">
    <property type="entry name" value="recD"/>
    <property type="match status" value="1"/>
</dbReference>
<accession>A0A2L1GRB0</accession>
<keyword evidence="1" id="KW-0540">Nuclease</keyword>
<dbReference type="Gene3D" id="1.10.10.1020">
    <property type="entry name" value="RecBCD complex, subunit RecD, N-terminal domain"/>
    <property type="match status" value="1"/>
</dbReference>
<keyword evidence="7" id="KW-0067">ATP-binding</keyword>
<keyword evidence="5" id="KW-0347">Helicase</keyword>
<organism evidence="12 13">
    <name type="scientific">Desulfobulbus oralis</name>
    <dbReference type="NCBI Taxonomy" id="1986146"/>
    <lineage>
        <taxon>Bacteria</taxon>
        <taxon>Pseudomonadati</taxon>
        <taxon>Thermodesulfobacteriota</taxon>
        <taxon>Desulfobulbia</taxon>
        <taxon>Desulfobulbales</taxon>
        <taxon>Desulfobulbaceae</taxon>
        <taxon>Desulfobulbus</taxon>
    </lineage>
</organism>
<dbReference type="GO" id="GO:0006302">
    <property type="term" value="P:double-strand break repair"/>
    <property type="evidence" value="ECO:0007669"/>
    <property type="project" value="InterPro"/>
</dbReference>
<dbReference type="Pfam" id="PF13245">
    <property type="entry name" value="AAA_19"/>
    <property type="match status" value="1"/>
</dbReference>
<dbReference type="OrthoDB" id="9763659at2"/>
<dbReference type="KEGG" id="deo:CAY53_01950"/>
<dbReference type="Proteomes" id="UP000239867">
    <property type="component" value="Chromosome"/>
</dbReference>
<dbReference type="InterPro" id="IPR050534">
    <property type="entry name" value="Coronavir_polyprotein_1ab"/>
</dbReference>
<dbReference type="CDD" id="cd17933">
    <property type="entry name" value="DEXSc_RecD-like"/>
    <property type="match status" value="1"/>
</dbReference>
<dbReference type="PANTHER" id="PTHR43788:SF6">
    <property type="entry name" value="DNA HELICASE B"/>
    <property type="match status" value="1"/>
</dbReference>
<keyword evidence="6" id="KW-0269">Exonuclease</keyword>
<evidence type="ECO:0000256" key="9">
    <source>
        <dbReference type="ARBA" id="ARBA00023204"/>
    </source>
</evidence>
<keyword evidence="13" id="KW-1185">Reference proteome</keyword>
<dbReference type="GO" id="GO:0005524">
    <property type="term" value="F:ATP binding"/>
    <property type="evidence" value="ECO:0007669"/>
    <property type="project" value="UniProtKB-KW"/>
</dbReference>
<evidence type="ECO:0000313" key="13">
    <source>
        <dbReference type="Proteomes" id="UP000239867"/>
    </source>
</evidence>
<dbReference type="AlphaFoldDB" id="A0A2L1GRB0"/>
<dbReference type="GO" id="GO:0008854">
    <property type="term" value="F:exodeoxyribonuclease V activity"/>
    <property type="evidence" value="ECO:0007669"/>
    <property type="project" value="InterPro"/>
</dbReference>
<dbReference type="GO" id="GO:0003677">
    <property type="term" value="F:DNA binding"/>
    <property type="evidence" value="ECO:0007669"/>
    <property type="project" value="UniProtKB-KW"/>
</dbReference>
<dbReference type="InterPro" id="IPR027417">
    <property type="entry name" value="P-loop_NTPase"/>
</dbReference>
<dbReference type="Gene3D" id="3.40.50.300">
    <property type="entry name" value="P-loop containing nucleotide triphosphate hydrolases"/>
    <property type="match status" value="3"/>
</dbReference>
<keyword evidence="9" id="KW-0234">DNA repair</keyword>
<dbReference type="InterPro" id="IPR006344">
    <property type="entry name" value="RecD"/>
</dbReference>
<evidence type="ECO:0000256" key="7">
    <source>
        <dbReference type="ARBA" id="ARBA00022840"/>
    </source>
</evidence>
<dbReference type="GO" id="GO:0009338">
    <property type="term" value="C:exodeoxyribonuclease V complex"/>
    <property type="evidence" value="ECO:0007669"/>
    <property type="project" value="InterPro"/>
</dbReference>
<dbReference type="CDD" id="cd18809">
    <property type="entry name" value="SF1_C_RecD"/>
    <property type="match status" value="1"/>
</dbReference>
<reference evidence="12 13" key="1">
    <citation type="journal article" date="2018" name="MBio">
        <title>Insights into the evolution of host association through the isolation and characterization of a novel human periodontal pathobiont, Desulfobulbus oralis.</title>
        <authorList>
            <person name="Cross K.L."/>
            <person name="Chirania P."/>
            <person name="Xiong W."/>
            <person name="Beall C.J."/>
            <person name="Elkins J.G."/>
            <person name="Giannone R.J."/>
            <person name="Griffen A.L."/>
            <person name="Guss A.M."/>
            <person name="Hettich R.L."/>
            <person name="Joshi S.S."/>
            <person name="Mokrzan E.M."/>
            <person name="Martin R.K."/>
            <person name="Zhulin I.B."/>
            <person name="Leys E.J."/>
            <person name="Podar M."/>
        </authorList>
    </citation>
    <scope>NUCLEOTIDE SEQUENCE [LARGE SCALE GENOMIC DNA]</scope>
    <source>
        <strain evidence="12 13">ORNL</strain>
    </source>
</reference>
<keyword evidence="4" id="KW-0378">Hydrolase</keyword>
<evidence type="ECO:0000256" key="10">
    <source>
        <dbReference type="ARBA" id="ARBA00023235"/>
    </source>
</evidence>
<protein>
    <submittedName>
        <fullName evidence="12">Exodeoxyribonuclease V subunit alpha</fullName>
    </submittedName>
</protein>
<evidence type="ECO:0000256" key="5">
    <source>
        <dbReference type="ARBA" id="ARBA00022806"/>
    </source>
</evidence>
<evidence type="ECO:0000256" key="2">
    <source>
        <dbReference type="ARBA" id="ARBA00022741"/>
    </source>
</evidence>
<feature type="domain" description="AAA+ ATPase" evidence="11">
    <location>
        <begin position="187"/>
        <end position="359"/>
    </location>
</feature>
<gene>
    <name evidence="12" type="ORF">CAY53_01950</name>
</gene>
<keyword evidence="10" id="KW-0413">Isomerase</keyword>
<dbReference type="Pfam" id="PF21185">
    <property type="entry name" value="RecD_N"/>
    <property type="match status" value="1"/>
</dbReference>
<keyword evidence="3" id="KW-0227">DNA damage</keyword>
<evidence type="ECO:0000259" key="11">
    <source>
        <dbReference type="SMART" id="SM00382"/>
    </source>
</evidence>
<keyword evidence="2" id="KW-0547">Nucleotide-binding</keyword>
<evidence type="ECO:0000256" key="4">
    <source>
        <dbReference type="ARBA" id="ARBA00022801"/>
    </source>
</evidence>
<dbReference type="SMART" id="SM00382">
    <property type="entry name" value="AAA"/>
    <property type="match status" value="1"/>
</dbReference>
<dbReference type="SUPFAM" id="SSF52540">
    <property type="entry name" value="P-loop containing nucleoside triphosphate hydrolases"/>
    <property type="match status" value="2"/>
</dbReference>
<proteinExistence type="inferred from homology"/>
<sequence>MSGQRSGTSRGWTRSAGRLAMSGVETRIAHWRRQGWLNEVDGHLARMLARRHPAMGVGAALAAALLSQALEEGHTCLPLAQIAATLTARGEATSVQGLQDQLWASAAVVAPEHAAERPAPMVLDAAQRLALLRWHRAESRIAAELVRRAGALTEVDEERAQQMLARLFPESPDAPNLQKTAAALALCKRLLILCGGPGTGKTWTLARMLALCSALTAGQLRVALAAPTGRAAMRLGEAIREAAAAMSEDIGRQALPEAETLHRLLGYQPQTGRFRRNADNPLPADLVIVDEASMVDDLLLDALLAAAPAGCRLVLCGDPGQLPPVAPGSLLHSLAGLGTPGYAPALRAACARLCGRDMPEPPDAAAANLLNECRITLKKAHRFDETSGISALAAALQHADPAAELKRVLSRSWPDITLLGTETARSGLPAILLEMFRPLYRAVTAAEAMAAFARCRVLCALREGPWGVAGINRLCRELLRRQGLVPARQEWYRGLPVLIQHNAHDLRLYNGDTGMLWPDENAVLRAWFAAEGGLRPFPPAALPAWQPAWAITVHKAQGAEFDDVVLVLPEGDNPLLTRELLYTAVTRARKRLVLVAGPEALERSAVRQLQRYSALGDLLSAFGKPPIFIDSTSPNE</sequence>
<dbReference type="HAMAP" id="MF_01487">
    <property type="entry name" value="RecD"/>
    <property type="match status" value="1"/>
</dbReference>
<dbReference type="GO" id="GO:0006310">
    <property type="term" value="P:DNA recombination"/>
    <property type="evidence" value="ECO:0007669"/>
    <property type="project" value="InterPro"/>
</dbReference>
<evidence type="ECO:0000256" key="1">
    <source>
        <dbReference type="ARBA" id="ARBA00022722"/>
    </source>
</evidence>
<evidence type="ECO:0000313" key="12">
    <source>
        <dbReference type="EMBL" id="AVD72190.1"/>
    </source>
</evidence>
<dbReference type="PANTHER" id="PTHR43788">
    <property type="entry name" value="DNA2/NAM7 HELICASE FAMILY MEMBER"/>
    <property type="match status" value="1"/>
</dbReference>
<dbReference type="InterPro" id="IPR041851">
    <property type="entry name" value="RecD_N_sf"/>
</dbReference>
<dbReference type="InterPro" id="IPR049550">
    <property type="entry name" value="RecD_N"/>
</dbReference>
<name>A0A2L1GRB0_9BACT</name>
<evidence type="ECO:0000256" key="8">
    <source>
        <dbReference type="ARBA" id="ARBA00023125"/>
    </source>
</evidence>
<keyword evidence="8" id="KW-0238">DNA-binding</keyword>
<evidence type="ECO:0000256" key="6">
    <source>
        <dbReference type="ARBA" id="ARBA00022839"/>
    </source>
</evidence>
<dbReference type="Pfam" id="PF13538">
    <property type="entry name" value="UvrD_C_2"/>
    <property type="match status" value="1"/>
</dbReference>
<dbReference type="InterPro" id="IPR003593">
    <property type="entry name" value="AAA+_ATPase"/>
</dbReference>